<protein>
    <recommendedName>
        <fullName evidence="2">MacB-like periplasmic core domain-containing protein</fullName>
    </recommendedName>
</protein>
<evidence type="ECO:0000256" key="1">
    <source>
        <dbReference type="SAM" id="Phobius"/>
    </source>
</evidence>
<proteinExistence type="predicted"/>
<evidence type="ECO:0000259" key="2">
    <source>
        <dbReference type="Pfam" id="PF12704"/>
    </source>
</evidence>
<name>X1B726_9ZZZZ</name>
<gene>
    <name evidence="3" type="ORF">S01H4_44451</name>
</gene>
<feature type="domain" description="MacB-like periplasmic core" evidence="2">
    <location>
        <begin position="158"/>
        <end position="270"/>
    </location>
</feature>
<organism evidence="3">
    <name type="scientific">marine sediment metagenome</name>
    <dbReference type="NCBI Taxonomy" id="412755"/>
    <lineage>
        <taxon>unclassified sequences</taxon>
        <taxon>metagenomes</taxon>
        <taxon>ecological metagenomes</taxon>
    </lineage>
</organism>
<dbReference type="AlphaFoldDB" id="X1B726"/>
<dbReference type="EMBL" id="BART01024650">
    <property type="protein sequence ID" value="GAG91554.1"/>
    <property type="molecule type" value="Genomic_DNA"/>
</dbReference>
<reference evidence="3" key="1">
    <citation type="journal article" date="2014" name="Front. Microbiol.">
        <title>High frequency of phylogenetically diverse reductive dehalogenase-homologous genes in deep subseafloor sedimentary metagenomes.</title>
        <authorList>
            <person name="Kawai M."/>
            <person name="Futagami T."/>
            <person name="Toyoda A."/>
            <person name="Takaki Y."/>
            <person name="Nishi S."/>
            <person name="Hori S."/>
            <person name="Arai W."/>
            <person name="Tsubouchi T."/>
            <person name="Morono Y."/>
            <person name="Uchiyama I."/>
            <person name="Ito T."/>
            <person name="Fujiyama A."/>
            <person name="Inagaki F."/>
            <person name="Takami H."/>
        </authorList>
    </citation>
    <scope>NUCLEOTIDE SEQUENCE</scope>
    <source>
        <strain evidence="3">Expedition CK06-06</strain>
    </source>
</reference>
<keyword evidence="1" id="KW-0472">Membrane</keyword>
<sequence length="283" mass="31645">SKNIALMAVLTICFMLGILMINVYVLSNSQIEYAKQTLGTKLTLQVSEEYLKEFFKETKGSEQYSEAPYSFSENVVDEILADQHILSAEKTVIGTFQSEDLISPLRLLWEEQDKFTDFKKGGKGETVPGENDERGLSERIYWEFPIIGVGNLGNIVDFETGRLELVEGEYFEEYDVEKNVCIVSNDFADANNLAIGSSIVVNGWTIHINGIFENVSLKEEPIGREIKMAGLDNIYIPIKTSRTLLSLEDDALTIVVFTADSYDNVNIALEEAEATIEESGFGE</sequence>
<keyword evidence="1" id="KW-0812">Transmembrane</keyword>
<dbReference type="InterPro" id="IPR025857">
    <property type="entry name" value="MacB_PCD"/>
</dbReference>
<keyword evidence="1" id="KW-1133">Transmembrane helix</keyword>
<evidence type="ECO:0000313" key="3">
    <source>
        <dbReference type="EMBL" id="GAG91554.1"/>
    </source>
</evidence>
<feature type="transmembrane region" description="Helical" evidence="1">
    <location>
        <begin position="6"/>
        <end position="26"/>
    </location>
</feature>
<comment type="caution">
    <text evidence="3">The sequence shown here is derived from an EMBL/GenBank/DDBJ whole genome shotgun (WGS) entry which is preliminary data.</text>
</comment>
<accession>X1B726</accession>
<dbReference type="Pfam" id="PF12704">
    <property type="entry name" value="MacB_PCD"/>
    <property type="match status" value="1"/>
</dbReference>
<feature type="non-terminal residue" evidence="3">
    <location>
        <position position="283"/>
    </location>
</feature>
<feature type="non-terminal residue" evidence="3">
    <location>
        <position position="1"/>
    </location>
</feature>